<protein>
    <recommendedName>
        <fullName evidence="5">Carrier domain-containing protein</fullName>
    </recommendedName>
</protein>
<dbReference type="CDD" id="cd19543">
    <property type="entry name" value="DCL_NRPS"/>
    <property type="match status" value="1"/>
</dbReference>
<evidence type="ECO:0000256" key="1">
    <source>
        <dbReference type="ARBA" id="ARBA00001957"/>
    </source>
</evidence>
<dbReference type="InterPro" id="IPR020845">
    <property type="entry name" value="AMP-binding_CS"/>
</dbReference>
<dbReference type="InterPro" id="IPR006162">
    <property type="entry name" value="Ppantetheine_attach_site"/>
</dbReference>
<dbReference type="PROSITE" id="PS00012">
    <property type="entry name" value="PHOSPHOPANTETHEINE"/>
    <property type="match status" value="1"/>
</dbReference>
<comment type="cofactor">
    <cofactor evidence="1">
        <name>pantetheine 4'-phosphate</name>
        <dbReference type="ChEBI" id="CHEBI:47942"/>
    </cofactor>
</comment>
<dbReference type="InterPro" id="IPR000873">
    <property type="entry name" value="AMP-dep_synth/lig_dom"/>
</dbReference>
<evidence type="ECO:0000256" key="4">
    <source>
        <dbReference type="ARBA" id="ARBA00022553"/>
    </source>
</evidence>
<dbReference type="GO" id="GO:0043041">
    <property type="term" value="P:amino acid activation for nonribosomal peptide biosynthetic process"/>
    <property type="evidence" value="ECO:0007669"/>
    <property type="project" value="UniProtKB-ARBA"/>
</dbReference>
<comment type="caution">
    <text evidence="6">The sequence shown here is derived from an EMBL/GenBank/DDBJ whole genome shotgun (WGS) entry which is preliminary data.</text>
</comment>
<dbReference type="InterPro" id="IPR036736">
    <property type="entry name" value="ACP-like_sf"/>
</dbReference>
<feature type="domain" description="Carrier" evidence="5">
    <location>
        <begin position="84"/>
        <end position="159"/>
    </location>
</feature>
<dbReference type="Gene3D" id="1.10.1200.10">
    <property type="entry name" value="ACP-like"/>
    <property type="match status" value="2"/>
</dbReference>
<dbReference type="PROSITE" id="PS50075">
    <property type="entry name" value="CARRIER"/>
    <property type="match status" value="2"/>
</dbReference>
<dbReference type="CDD" id="cd12117">
    <property type="entry name" value="A_NRPS_Srf_like"/>
    <property type="match status" value="1"/>
</dbReference>
<accession>A0A8J2XUJ8</accession>
<dbReference type="EMBL" id="BMJC01000011">
    <property type="protein sequence ID" value="GGB26463.1"/>
    <property type="molecule type" value="Genomic_DNA"/>
</dbReference>
<dbReference type="InterPro" id="IPR023213">
    <property type="entry name" value="CAT-like_dom_sf"/>
</dbReference>
<evidence type="ECO:0000256" key="2">
    <source>
        <dbReference type="ARBA" id="ARBA00006432"/>
    </source>
</evidence>
<dbReference type="Proteomes" id="UP000607559">
    <property type="component" value="Unassembled WGS sequence"/>
</dbReference>
<dbReference type="SUPFAM" id="SSF52777">
    <property type="entry name" value="CoA-dependent acyltransferases"/>
    <property type="match status" value="6"/>
</dbReference>
<dbReference type="FunFam" id="3.30.300.30:FF:000010">
    <property type="entry name" value="Enterobactin synthetase component F"/>
    <property type="match status" value="1"/>
</dbReference>
<organism evidence="6 7">
    <name type="scientific">Puia dinghuensis</name>
    <dbReference type="NCBI Taxonomy" id="1792502"/>
    <lineage>
        <taxon>Bacteria</taxon>
        <taxon>Pseudomonadati</taxon>
        <taxon>Bacteroidota</taxon>
        <taxon>Chitinophagia</taxon>
        <taxon>Chitinophagales</taxon>
        <taxon>Chitinophagaceae</taxon>
        <taxon>Puia</taxon>
    </lineage>
</organism>
<reference evidence="6" key="2">
    <citation type="submission" date="2020-09" db="EMBL/GenBank/DDBJ databases">
        <authorList>
            <person name="Sun Q."/>
            <person name="Zhou Y."/>
        </authorList>
    </citation>
    <scope>NUCLEOTIDE SEQUENCE</scope>
    <source>
        <strain evidence="6">CGMCC 1.15448</strain>
    </source>
</reference>
<dbReference type="GO" id="GO:0044550">
    <property type="term" value="P:secondary metabolite biosynthetic process"/>
    <property type="evidence" value="ECO:0007669"/>
    <property type="project" value="UniProtKB-ARBA"/>
</dbReference>
<dbReference type="NCBIfam" id="TIGR01720">
    <property type="entry name" value="NRPS-para261"/>
    <property type="match status" value="2"/>
</dbReference>
<dbReference type="InterPro" id="IPR010060">
    <property type="entry name" value="NRPS_synth"/>
</dbReference>
<dbReference type="SUPFAM" id="SSF47336">
    <property type="entry name" value="ACP-like"/>
    <property type="match status" value="2"/>
</dbReference>
<dbReference type="Pfam" id="PF00668">
    <property type="entry name" value="Condensation"/>
    <property type="match status" value="3"/>
</dbReference>
<dbReference type="SUPFAM" id="SSF56801">
    <property type="entry name" value="Acetyl-CoA synthetase-like"/>
    <property type="match status" value="2"/>
</dbReference>
<proteinExistence type="inferred from homology"/>
<dbReference type="Pfam" id="PF13193">
    <property type="entry name" value="AMP-binding_C"/>
    <property type="match status" value="2"/>
</dbReference>
<dbReference type="CDD" id="cd19534">
    <property type="entry name" value="E_NRPS"/>
    <property type="match status" value="2"/>
</dbReference>
<dbReference type="Gene3D" id="3.40.50.980">
    <property type="match status" value="2"/>
</dbReference>
<dbReference type="Pfam" id="PF00501">
    <property type="entry name" value="AMP-binding"/>
    <property type="match status" value="1"/>
</dbReference>
<evidence type="ECO:0000313" key="6">
    <source>
        <dbReference type="EMBL" id="GGB26463.1"/>
    </source>
</evidence>
<evidence type="ECO:0000313" key="7">
    <source>
        <dbReference type="Proteomes" id="UP000607559"/>
    </source>
</evidence>
<dbReference type="InterPro" id="IPR045851">
    <property type="entry name" value="AMP-bd_C_sf"/>
</dbReference>
<dbReference type="InterPro" id="IPR010071">
    <property type="entry name" value="AA_adenyl_dom"/>
</dbReference>
<evidence type="ECO:0000259" key="5">
    <source>
        <dbReference type="PROSITE" id="PS50075"/>
    </source>
</evidence>
<sequence length="2173" mass="245884">MQQGVVVAREDKEGNKRLVGYIVGEAGWDREQLMTQLKERLPEYMVPMVWVELEAMPLTANGKVDRKGLPDPETNGLTSDRYIAARSEVEHQLTQIWSELLGVEQVGVTDNFFELGGDSIIAIQVVARTRRLGYERLQVADLFTYQTIGKLCAMLAQGSDEGVGEAGERHELEGISGLLPIQRWYLEGEPEAVSHYNQSVLLRIAKEVREEELGAVVEWLLRQHDALRFEYRRGASGWEQVYGPMRDIGAVLRVEELRGGTAEELGREIEVRSEGYQRSLNIGRGELVRVVLYRTPEWEEWNRLLVVIHHLVVDGVSWRILLGDLEELLTGLRKGEAVSLGVKRSSYREWYGALEWYSRSKGLLEQKGYWSKVMGSYRPLQVDREYAGMVRLGEMGSHTIRLGAEPTRWLLQEVPRVYHTEVNDVLLSALLLAIGEWSGEWKVMIGLEGHGREAIKGGVDTSRTVGWFTSVYPVLLEGEEGAGLGEVLKGVKEQLRGVPDKGLGYGVLKYMVGAEELQRESGWDIVFNYLGQVDNVVRGSRWLRGAEEPTGRRAAERNGAREKVSVVGMVAGGELVLRWGYSKKHYDGESIEELSGLYVKKLEELIDHCRGRDGQEHTPSDYGLGREINYVELDRFFGEQRQGKRRGEQVEGLYRLSGLQEGMLFHGLYDEQAGTYVIQLEGELLRLDEAIFRRSWSTVVRRHSILRSGFYHDAFKIPVQCVYREVEVPVEVLDYRGRSEAEQREGMAAYKETDRRRGFAFGEAPLMRVGLLRLSEERCWMLWTHHHLLLDGWSVQVLMEEFLKVYEELVSGGEVKKEEEDRYEEYIRYLEGRDKEEEESYWRKYLSGVSGRTLLPFVREGVERNKGIGKYAQWEVRLGKEETDRVVAYAQGHRLTVNTVMQGVWGYLLSRYTGSEEVVYGVTVSGRPEGLRGVERRVGLYINMLPVRVVVKGEEVVEELLLGLQEEQLRSREYQYSPLQEVQGWAWVTGDWFDSILVFENYPVSEVIGKRKWSLGVEGVKMHDRINYPLGVTIGVGEQIAVTFRYNVELLEEEVVKRIGSHFERVLQQVTDGEVKRVRELELMGEEEVRWLLEASRGKEAEYDRDKTVVELFEDQADRLPDRTAVFSAEGSLSYRELDLRSNQLAQYLVSRGVRPGEHIGLLFHKSVEMVAGIWGILKSGCAYVPLNTDYPAQRIRFMVEDAGISRVVYGSGELYAGMELGELVEGIDFSVSCSSPLERPFVDIGPASTVYVMYTSGTTGQPKGTAVDHHNIIKLVYDGGPIAIQSGDRVLQWSNYSFDGSVYDIFCSLLSGASVYMIRDGMASDTHELSRIIEEQSITVCFMTTALFNAFVDTGAGALCRLRKLLFGGELFSLTHVRKAVSLLGVGRIVHVYGPTETTVYATGYAVDAIEEEGRVPIGRPLGNTRVRVLDERLQPVPVGVTGELFIGGEGVSKGYLNWPELTAERFIADPWEGEGGGRIYRTGDIGRWLPDGNIEFIGRKDDQVKIRGYRVELGEVESVLGQCTGIRQCAVVAREDQKGNKRLVGYVVVEGKGLDRLGLMRYLGQRLPEYMVPAIWVELETLPLTVNGKVDRKRLPEPKVGGMSGGYEAPRDEVERQLAGIWSELLGVEQVGVTDNFFELGGDSIISIQVVSRARRLNYELQPKDIFRYQSISHLSMVLLERTGVRTGGEQGELEGISGLLPIQRWYLEGEPEEVSHYNQSVLLRIAREVSQEELGAAVEELLRHHDSLRFQYRRGVTGWEQVYGPMQDIGAVLRVEELSGSTAEELGREIEERSEGYQRSLAIGRGELVRVVLYRTPEWEEWNRLLVVIHHLVVDGVSWRILLGDLEELLTGLRKGEQVSLGVKGSSYREWYGALEGYSRSKRLLEQKGYWSKVMGSYRPLRLDREYAGMVRLREMGSHTVRLGVEQTRWLLQEVPRVYHTEVNDVLLSALLLAIGDWGGERRVVIGLEGHGREAIKGGVDTSRTVGWFTSVYPVLLEREEAVGLGEVLKGVKEQLRGVPDKGLGYGVLKYMVRAEELQGETGWDIVFNYLGQVDNVVSGSRWIRGAGESGGRGMSERQEIREKVSVVGIVAEGELVVRWGYSRKHYDGENIERLSGLYAKKLQELIDHCRSREGQEHTPSDYGLGREISYKELDRFLDKDAGMRTILEF</sequence>
<dbReference type="GO" id="GO:0031177">
    <property type="term" value="F:phosphopantetheine binding"/>
    <property type="evidence" value="ECO:0007669"/>
    <property type="project" value="InterPro"/>
</dbReference>
<dbReference type="Pfam" id="PF00550">
    <property type="entry name" value="PP-binding"/>
    <property type="match status" value="2"/>
</dbReference>
<gene>
    <name evidence="6" type="ORF">GCM10011511_58010</name>
</gene>
<dbReference type="PANTHER" id="PTHR45398:SF1">
    <property type="entry name" value="ENZYME, PUTATIVE (JCVI)-RELATED"/>
    <property type="match status" value="1"/>
</dbReference>
<reference evidence="6" key="1">
    <citation type="journal article" date="2014" name="Int. J. Syst. Evol. Microbiol.">
        <title>Complete genome sequence of Corynebacterium casei LMG S-19264T (=DSM 44701T), isolated from a smear-ripened cheese.</title>
        <authorList>
            <consortium name="US DOE Joint Genome Institute (JGI-PGF)"/>
            <person name="Walter F."/>
            <person name="Albersmeier A."/>
            <person name="Kalinowski J."/>
            <person name="Ruckert C."/>
        </authorList>
    </citation>
    <scope>NUCLEOTIDE SEQUENCE</scope>
    <source>
        <strain evidence="6">CGMCC 1.15448</strain>
    </source>
</reference>
<dbReference type="InterPro" id="IPR001242">
    <property type="entry name" value="Condensation_dom"/>
</dbReference>
<keyword evidence="4" id="KW-0597">Phosphoprotein</keyword>
<keyword evidence="7" id="KW-1185">Reference proteome</keyword>
<comment type="similarity">
    <text evidence="2">Belongs to the ATP-dependent AMP-binding enzyme family.</text>
</comment>
<dbReference type="Gene3D" id="2.30.38.10">
    <property type="entry name" value="Luciferase, Domain 3"/>
    <property type="match status" value="1"/>
</dbReference>
<evidence type="ECO:0000256" key="3">
    <source>
        <dbReference type="ARBA" id="ARBA00022450"/>
    </source>
</evidence>
<dbReference type="FunFam" id="3.40.50.12780:FF:000012">
    <property type="entry name" value="Non-ribosomal peptide synthetase"/>
    <property type="match status" value="1"/>
</dbReference>
<dbReference type="GO" id="GO:0003824">
    <property type="term" value="F:catalytic activity"/>
    <property type="evidence" value="ECO:0007669"/>
    <property type="project" value="InterPro"/>
</dbReference>
<dbReference type="Gene3D" id="3.30.300.30">
    <property type="match status" value="2"/>
</dbReference>
<dbReference type="InterPro" id="IPR020806">
    <property type="entry name" value="PKS_PP-bd"/>
</dbReference>
<dbReference type="Gene3D" id="3.30.559.30">
    <property type="entry name" value="Nonribosomal peptide synthetase, condensation domain"/>
    <property type="match status" value="3"/>
</dbReference>
<dbReference type="FunFam" id="1.10.1200.10:FF:000005">
    <property type="entry name" value="Nonribosomal peptide synthetase 1"/>
    <property type="match status" value="2"/>
</dbReference>
<dbReference type="NCBIfam" id="TIGR01733">
    <property type="entry name" value="AA-adenyl-dom"/>
    <property type="match status" value="1"/>
</dbReference>
<feature type="domain" description="Carrier" evidence="5">
    <location>
        <begin position="1611"/>
        <end position="1685"/>
    </location>
</feature>
<dbReference type="Gene3D" id="3.30.559.10">
    <property type="entry name" value="Chloramphenicol acetyltransferase-like domain"/>
    <property type="match status" value="3"/>
</dbReference>
<dbReference type="InterPro" id="IPR025110">
    <property type="entry name" value="AMP-bd_C"/>
</dbReference>
<dbReference type="InterPro" id="IPR009081">
    <property type="entry name" value="PP-bd_ACP"/>
</dbReference>
<keyword evidence="3" id="KW-0596">Phosphopantetheine</keyword>
<dbReference type="SMART" id="SM00823">
    <property type="entry name" value="PKS_PP"/>
    <property type="match status" value="2"/>
</dbReference>
<dbReference type="PROSITE" id="PS00455">
    <property type="entry name" value="AMP_BINDING"/>
    <property type="match status" value="1"/>
</dbReference>
<name>A0A8J2XUJ8_9BACT</name>
<dbReference type="PANTHER" id="PTHR45398">
    <property type="match status" value="1"/>
</dbReference>
<dbReference type="FunFam" id="2.30.38.10:FF:000001">
    <property type="entry name" value="Non-ribosomal peptide synthetase PvdI"/>
    <property type="match status" value="1"/>
</dbReference>